<feature type="transmembrane region" description="Helical" evidence="1">
    <location>
        <begin position="147"/>
        <end position="172"/>
    </location>
</feature>
<sequence length="382" mass="45110">MVETKKIFKLFYVFDYDRLEQWLRKMANDGWIFERVNCFGVYTFIKGTSSDIIYKVDYNKHIKDLDEYYTVFKESGWQIVYENNNYRIFRSTASNTGEEIGIYNDPREQISWLRKRLIIFLSGYGVEFVSLYYLFILQNDIARSNKWNLCVVLITTFLTVPFIRFLSFYIPLERKLKQSEYKDYYGNSFLKRVYKIASIVLIPLIISLTLAVTITYMATVGDNENSIKREILSKDSDSKYDMRSIDFTASEDIGHSKVCLYGNDNRIGVVTVEEIFLNRYKVKMKFSSQAPEGQFISMENIDLNNSKYFIFYGKDNKKIIDKLLLIYADGSNEELSKDNFKLKNDYFIMSQKNNKDLKEVKVIDNTGNDITNEFKQYVSKHM</sequence>
<dbReference type="OrthoDB" id="8757095at2"/>
<evidence type="ECO:0000313" key="3">
    <source>
        <dbReference type="Proteomes" id="UP000286268"/>
    </source>
</evidence>
<evidence type="ECO:0000256" key="1">
    <source>
        <dbReference type="SAM" id="Phobius"/>
    </source>
</evidence>
<protein>
    <recommendedName>
        <fullName evidence="4">DUF2812 domain-containing protein</fullName>
    </recommendedName>
</protein>
<dbReference type="InterPro" id="IPR021359">
    <property type="entry name" value="DUF2812"/>
</dbReference>
<keyword evidence="3" id="KW-1185">Reference proteome</keyword>
<keyword evidence="1" id="KW-0472">Membrane</keyword>
<gene>
    <name evidence="2" type="ORF">C1I91_13750</name>
</gene>
<feature type="transmembrane region" description="Helical" evidence="1">
    <location>
        <begin position="117"/>
        <end position="135"/>
    </location>
</feature>
<dbReference type="Pfam" id="PF11193">
    <property type="entry name" value="DUF2812"/>
    <property type="match status" value="1"/>
</dbReference>
<feature type="transmembrane region" description="Helical" evidence="1">
    <location>
        <begin position="193"/>
        <end position="218"/>
    </location>
</feature>
<proteinExistence type="predicted"/>
<keyword evidence="1" id="KW-0812">Transmembrane</keyword>
<dbReference type="EMBL" id="CP025746">
    <property type="protein sequence ID" value="QAA32615.1"/>
    <property type="molecule type" value="Genomic_DNA"/>
</dbReference>
<name>A0A410DU60_9CLOT</name>
<reference evidence="2 3" key="1">
    <citation type="submission" date="2018-01" db="EMBL/GenBank/DDBJ databases">
        <title>Genome Sequencing and Assembly of Anaerobacter polyendosporus strain CT4.</title>
        <authorList>
            <person name="Tachaapaikoon C."/>
            <person name="Sutheeworapong S."/>
            <person name="Jenjaroenpun P."/>
            <person name="Wongsurawat T."/>
            <person name="Nookeaw I."/>
            <person name="Cheawchanlertfa P."/>
            <person name="Kosugi A."/>
            <person name="Cheevadhanarak S."/>
            <person name="Ratanakhanokchai K."/>
        </authorList>
    </citation>
    <scope>NUCLEOTIDE SEQUENCE [LARGE SCALE GENOMIC DNA]</scope>
    <source>
        <strain evidence="2 3">CT4</strain>
    </source>
</reference>
<organism evidence="2 3">
    <name type="scientific">Clostridium manihotivorum</name>
    <dbReference type="NCBI Taxonomy" id="2320868"/>
    <lineage>
        <taxon>Bacteria</taxon>
        <taxon>Bacillati</taxon>
        <taxon>Bacillota</taxon>
        <taxon>Clostridia</taxon>
        <taxon>Eubacteriales</taxon>
        <taxon>Clostridiaceae</taxon>
        <taxon>Clostridium</taxon>
    </lineage>
</organism>
<evidence type="ECO:0008006" key="4">
    <source>
        <dbReference type="Google" id="ProtNLM"/>
    </source>
</evidence>
<dbReference type="Proteomes" id="UP000286268">
    <property type="component" value="Chromosome"/>
</dbReference>
<dbReference type="AlphaFoldDB" id="A0A410DU60"/>
<evidence type="ECO:0000313" key="2">
    <source>
        <dbReference type="EMBL" id="QAA32615.1"/>
    </source>
</evidence>
<dbReference type="KEGG" id="cmah:C1I91_13750"/>
<accession>A0A410DU60</accession>
<keyword evidence="1" id="KW-1133">Transmembrane helix</keyword>